<dbReference type="Gene3D" id="3.40.50.1820">
    <property type="entry name" value="alpha/beta hydrolase"/>
    <property type="match status" value="1"/>
</dbReference>
<keyword evidence="4" id="KW-1185">Reference proteome</keyword>
<proteinExistence type="predicted"/>
<dbReference type="RefSeq" id="XP_056489897.1">
    <property type="nucleotide sequence ID" value="XM_056630595.1"/>
</dbReference>
<gene>
    <name evidence="3" type="ORF">N7509_005958</name>
</gene>
<dbReference type="InterPro" id="IPR013094">
    <property type="entry name" value="AB_hydrolase_3"/>
</dbReference>
<organism evidence="3 4">
    <name type="scientific">Penicillium cosmopolitanum</name>
    <dbReference type="NCBI Taxonomy" id="1131564"/>
    <lineage>
        <taxon>Eukaryota</taxon>
        <taxon>Fungi</taxon>
        <taxon>Dikarya</taxon>
        <taxon>Ascomycota</taxon>
        <taxon>Pezizomycotina</taxon>
        <taxon>Eurotiomycetes</taxon>
        <taxon>Eurotiomycetidae</taxon>
        <taxon>Eurotiales</taxon>
        <taxon>Aspergillaceae</taxon>
        <taxon>Penicillium</taxon>
    </lineage>
</organism>
<reference evidence="3" key="1">
    <citation type="submission" date="2022-12" db="EMBL/GenBank/DDBJ databases">
        <authorList>
            <person name="Petersen C."/>
        </authorList>
    </citation>
    <scope>NUCLEOTIDE SEQUENCE</scope>
    <source>
        <strain evidence="3">IBT 29677</strain>
    </source>
</reference>
<dbReference type="GO" id="GO:0017000">
    <property type="term" value="P:antibiotic biosynthetic process"/>
    <property type="evidence" value="ECO:0007669"/>
    <property type="project" value="UniProtKB-ARBA"/>
</dbReference>
<reference evidence="3" key="2">
    <citation type="journal article" date="2023" name="IMA Fungus">
        <title>Comparative genomic study of the Penicillium genus elucidates a diverse pangenome and 15 lateral gene transfer events.</title>
        <authorList>
            <person name="Petersen C."/>
            <person name="Sorensen T."/>
            <person name="Nielsen M.R."/>
            <person name="Sondergaard T.E."/>
            <person name="Sorensen J.L."/>
            <person name="Fitzpatrick D.A."/>
            <person name="Frisvad J.C."/>
            <person name="Nielsen K.L."/>
        </authorList>
    </citation>
    <scope>NUCLEOTIDE SEQUENCE</scope>
    <source>
        <strain evidence="3">IBT 29677</strain>
    </source>
</reference>
<dbReference type="Pfam" id="PF07859">
    <property type="entry name" value="Abhydrolase_3"/>
    <property type="match status" value="1"/>
</dbReference>
<protein>
    <recommendedName>
        <fullName evidence="2">Alpha/beta hydrolase fold-3 domain-containing protein</fullName>
    </recommendedName>
</protein>
<dbReference type="PRINTS" id="PR00111">
    <property type="entry name" value="ABHYDROLASE"/>
</dbReference>
<evidence type="ECO:0000313" key="4">
    <source>
        <dbReference type="Proteomes" id="UP001147747"/>
    </source>
</evidence>
<dbReference type="PANTHER" id="PTHR48081">
    <property type="entry name" value="AB HYDROLASE SUPERFAMILY PROTEIN C4A8.06C"/>
    <property type="match status" value="1"/>
</dbReference>
<accession>A0A9X0BAJ7</accession>
<dbReference type="PANTHER" id="PTHR48081:SF3">
    <property type="entry name" value="ALPHA_BETA HYDROLASE FOLD-3 DOMAIN-CONTAINING PROTEIN"/>
    <property type="match status" value="1"/>
</dbReference>
<dbReference type="InterPro" id="IPR029058">
    <property type="entry name" value="AB_hydrolase_fold"/>
</dbReference>
<dbReference type="InterPro" id="IPR000073">
    <property type="entry name" value="AB_hydrolase_1"/>
</dbReference>
<dbReference type="GO" id="GO:0072330">
    <property type="term" value="P:monocarboxylic acid biosynthetic process"/>
    <property type="evidence" value="ECO:0007669"/>
    <property type="project" value="UniProtKB-ARBA"/>
</dbReference>
<dbReference type="GO" id="GO:0016787">
    <property type="term" value="F:hydrolase activity"/>
    <property type="evidence" value="ECO:0007669"/>
    <property type="project" value="UniProtKB-KW"/>
</dbReference>
<evidence type="ECO:0000259" key="2">
    <source>
        <dbReference type="Pfam" id="PF07859"/>
    </source>
</evidence>
<evidence type="ECO:0000313" key="3">
    <source>
        <dbReference type="EMBL" id="KAJ5397845.1"/>
    </source>
</evidence>
<dbReference type="Proteomes" id="UP001147747">
    <property type="component" value="Unassembled WGS sequence"/>
</dbReference>
<keyword evidence="1" id="KW-0378">Hydrolase</keyword>
<sequence>MVVPSDPKIDDFDILQTSYKTVTDHGIRCDILVPKTRHEGKRPVIVNFHGGGLVVGDSLLMFIWPVWLSELALKHGAIIISPNYRLMPEATSTEIHEDVDDFWAWIHTPELANLLQKHSNPAELDLDRIMAIGGSAGGTLSLYLALAHPTEIRSVTAAYPCTDFMTSAYTKPRGGPVWGQNVPESSYHDIMNTADIGAPVSSIVSPERSAFMIACIQHGHLGALYARGAENTPHEKLSPIARLEQSGGMVPRGGVVIIQGRQDSVIPIAETEKFVKRARELTPPDSIVYITQEGEHGFDLNFRLNDHWLQEALGKAIETWLE</sequence>
<dbReference type="OrthoDB" id="19653at2759"/>
<feature type="domain" description="Alpha/beta hydrolase fold-3" evidence="2">
    <location>
        <begin position="45"/>
        <end position="202"/>
    </location>
</feature>
<dbReference type="EMBL" id="JAPZBU010000006">
    <property type="protein sequence ID" value="KAJ5397845.1"/>
    <property type="molecule type" value="Genomic_DNA"/>
</dbReference>
<comment type="caution">
    <text evidence="3">The sequence shown here is derived from an EMBL/GenBank/DDBJ whole genome shotgun (WGS) entry which is preliminary data.</text>
</comment>
<dbReference type="AlphaFoldDB" id="A0A9X0BAJ7"/>
<name>A0A9X0BAJ7_9EURO</name>
<dbReference type="GeneID" id="81369575"/>
<dbReference type="SUPFAM" id="SSF53474">
    <property type="entry name" value="alpha/beta-Hydrolases"/>
    <property type="match status" value="1"/>
</dbReference>
<dbReference type="InterPro" id="IPR050300">
    <property type="entry name" value="GDXG_lipolytic_enzyme"/>
</dbReference>
<evidence type="ECO:0000256" key="1">
    <source>
        <dbReference type="ARBA" id="ARBA00022801"/>
    </source>
</evidence>